<protein>
    <submittedName>
        <fullName evidence="2">Type VI secretion-associated protein, BMA_A0400 family</fullName>
    </submittedName>
</protein>
<accession>A0A1N6KFU0</accession>
<dbReference type="Gene3D" id="3.40.1730.10">
    <property type="entry name" value="pa0076 domain"/>
    <property type="match status" value="1"/>
</dbReference>
<dbReference type="AlphaFoldDB" id="A0A1N6KFU0"/>
<dbReference type="Proteomes" id="UP000184693">
    <property type="component" value="Unassembled WGS sequence"/>
</dbReference>
<dbReference type="InterPro" id="IPR017748">
    <property type="entry name" value="TagF"/>
</dbReference>
<gene>
    <name evidence="2" type="ORF">SAMN05444168_7069</name>
</gene>
<dbReference type="OrthoDB" id="9801841at2"/>
<evidence type="ECO:0000256" key="1">
    <source>
        <dbReference type="SAM" id="Coils"/>
    </source>
</evidence>
<reference evidence="2 3" key="1">
    <citation type="submission" date="2016-11" db="EMBL/GenBank/DDBJ databases">
        <authorList>
            <person name="Jaros S."/>
            <person name="Januszkiewicz K."/>
            <person name="Wedrychowicz H."/>
        </authorList>
    </citation>
    <scope>NUCLEOTIDE SEQUENCE [LARGE SCALE GENOMIC DNA]</scope>
    <source>
        <strain evidence="2 3">GAS86</strain>
    </source>
</reference>
<feature type="coiled-coil region" evidence="1">
    <location>
        <begin position="286"/>
        <end position="313"/>
    </location>
</feature>
<organism evidence="2 3">
    <name type="scientific">Paraburkholderia phenazinium</name>
    <dbReference type="NCBI Taxonomy" id="60549"/>
    <lineage>
        <taxon>Bacteria</taxon>
        <taxon>Pseudomonadati</taxon>
        <taxon>Pseudomonadota</taxon>
        <taxon>Betaproteobacteria</taxon>
        <taxon>Burkholderiales</taxon>
        <taxon>Burkholderiaceae</taxon>
        <taxon>Paraburkholderia</taxon>
    </lineage>
</organism>
<sequence length="457" mass="49330">MTGGVGFYGKLPGAGDFVQRRLAPAFIDDWDRHFQRAVETGRRELGDQWTLAWKQGAAWRFILPAQVCGQGAWCGLVGPAVDRLGRAFPLVLAAPCSGDVTAILSNDAWFDALERVYRGALYDAVSVETFDARVAALAGPSTYEAGIGAIWRALPWDSGQWMMTPPAGAATGIMLAQTWTQLSLRPGPWCLWWTASAGTLLATRGLPRSYATLLEHRAEQPGETAPLSIPDSGSERGLQPVHDVDVAVDMQPAMPSLDDGRMLVLCADDGPDMPGRLAAYRIREAARTVEGDLERLRSALMELHAQLRVHDEASREETPENGAALIARFEGAAVRLLRFGAASAWLWRHGQVHPLFVERAAGAGGEFDDLLFGDTWIDMPGIGAAGEPDCDEAHIVLEHGDRLLLLVTRELVQLPRTCLAEALGLSSHEDARIHLAVCAGLSGRSELWPLAVIGVGA</sequence>
<dbReference type="NCBIfam" id="TIGR03373">
    <property type="entry name" value="VI_minor_4"/>
    <property type="match status" value="1"/>
</dbReference>
<proteinExistence type="predicted"/>
<dbReference type="Pfam" id="PF09867">
    <property type="entry name" value="TagF_N"/>
    <property type="match status" value="1"/>
</dbReference>
<dbReference type="EMBL" id="FSRM01000002">
    <property type="protein sequence ID" value="SIO55323.1"/>
    <property type="molecule type" value="Genomic_DNA"/>
</dbReference>
<evidence type="ECO:0000313" key="3">
    <source>
        <dbReference type="Proteomes" id="UP000184693"/>
    </source>
</evidence>
<name>A0A1N6KFU0_9BURK</name>
<dbReference type="RefSeq" id="WP_074268796.1">
    <property type="nucleotide sequence ID" value="NZ_FSRM01000002.1"/>
</dbReference>
<dbReference type="InterPro" id="IPR038225">
    <property type="entry name" value="TagF_sf"/>
</dbReference>
<evidence type="ECO:0000313" key="2">
    <source>
        <dbReference type="EMBL" id="SIO55323.1"/>
    </source>
</evidence>
<keyword evidence="1" id="KW-0175">Coiled coil</keyword>